<keyword evidence="8" id="KW-0968">Cytoplasmic vesicle</keyword>
<evidence type="ECO:0000256" key="2">
    <source>
        <dbReference type="ARBA" id="ARBA00004555"/>
    </source>
</evidence>
<dbReference type="Proteomes" id="UP000593574">
    <property type="component" value="Unassembled WGS sequence"/>
</dbReference>
<dbReference type="GO" id="GO:0032050">
    <property type="term" value="F:clathrin heavy chain binding"/>
    <property type="evidence" value="ECO:0007669"/>
    <property type="project" value="TreeGrafter"/>
</dbReference>
<sequence>MPSRLKRAIGAVKDQTSISLAKIVNTNSSNLDVAVLKATTRDLEPVNERYVNDILVMISSNKLHAAICANAIAKRIGKTKNWVVALKSLMIVLRIFQNGDPFFPHEVLHARNRGAKILNLTTFNDYSQSSPYDYTAFVRSFAFYLDQRLDCLVTGKIQRRVANKTTGNGRKGSRRVNPQHVREMKPPMLLDRISYWQRLLDRAIATKPTGAAKNNRLVQVSVLAVVRESFDLYRDISDGLGLLLDSFFHLQHQSCINAFQYCVKAAQQFEELALFYDYCKDLGIGKIYEYPSVQKISEELMDTLREFLKDQASFPSYKSPRSTDDTKVSQSSSKCTSLEDLMYQTDCDEVISTSFSPGHYSKVDEEQCLEKEDMYNVHETGSNHSLPIDHETSVTIDFVSFDDWLTGDNKLAELRTSSKANSTNGGDFWFDNRVQQDHKQEQWSKNGANGLSPFGKWIEEDHGKDGAEGDSFVDNWIQGTQQHEQVIRGIAEGHSYFDELHASRFVGNGHSLLIADDWLRENKKEPEEQQPNSSNDGYKTGWELVLAEATPQPAQGSQLYLACGIKPDMAIDLFDHKQIVPQRTYNPFLEDETDVATAATIATMAFPDKVLIAPPIFFANEMARPTFQAMPTTLFDDPNVYDPFAPWPNMKVNNNDCFNGEDEQQNLIHQQELWLQNQNMIIARHIVSSNLE</sequence>
<dbReference type="GO" id="GO:0048268">
    <property type="term" value="P:clathrin coat assembly"/>
    <property type="evidence" value="ECO:0007669"/>
    <property type="project" value="InterPro"/>
</dbReference>
<evidence type="ECO:0000256" key="5">
    <source>
        <dbReference type="ARBA" id="ARBA00023034"/>
    </source>
</evidence>
<dbReference type="SUPFAM" id="SSF48464">
    <property type="entry name" value="ENTH/VHS domain"/>
    <property type="match status" value="1"/>
</dbReference>
<dbReference type="FunFam" id="1.20.58.150:FF:000005">
    <property type="entry name" value="putative clathrin assembly protein At2g25430"/>
    <property type="match status" value="1"/>
</dbReference>
<evidence type="ECO:0000256" key="8">
    <source>
        <dbReference type="ARBA" id="ARBA00023329"/>
    </source>
</evidence>
<dbReference type="PANTHER" id="PTHR22951">
    <property type="entry name" value="CLATHRIN ASSEMBLY PROTEIN"/>
    <property type="match status" value="1"/>
</dbReference>
<dbReference type="InterPro" id="IPR008942">
    <property type="entry name" value="ENTH_VHS"/>
</dbReference>
<dbReference type="SMART" id="SM00273">
    <property type="entry name" value="ENTH"/>
    <property type="match status" value="1"/>
</dbReference>
<dbReference type="Gene3D" id="1.20.58.150">
    <property type="entry name" value="ANTH domain"/>
    <property type="match status" value="1"/>
</dbReference>
<evidence type="ECO:0000256" key="3">
    <source>
        <dbReference type="ARBA" id="ARBA00004600"/>
    </source>
</evidence>
<dbReference type="GO" id="GO:0030136">
    <property type="term" value="C:clathrin-coated vesicle"/>
    <property type="evidence" value="ECO:0007669"/>
    <property type="project" value="UniProtKB-SubCell"/>
</dbReference>
<keyword evidence="4" id="KW-0254">Endocytosis</keyword>
<keyword evidence="11" id="KW-1185">Reference proteome</keyword>
<dbReference type="InterPro" id="IPR045192">
    <property type="entry name" value="AP180-like"/>
</dbReference>
<protein>
    <recommendedName>
        <fullName evidence="9">ENTH domain-containing protein</fullName>
    </recommendedName>
</protein>
<keyword evidence="5" id="KW-0333">Golgi apparatus</keyword>
<dbReference type="InterPro" id="IPR011417">
    <property type="entry name" value="ANTH_dom"/>
</dbReference>
<evidence type="ECO:0000256" key="7">
    <source>
        <dbReference type="ARBA" id="ARBA00023176"/>
    </source>
</evidence>
<dbReference type="GO" id="GO:0005905">
    <property type="term" value="C:clathrin-coated pit"/>
    <property type="evidence" value="ECO:0007669"/>
    <property type="project" value="UniProtKB-SubCell"/>
</dbReference>
<accession>A0A7J8YX83</accession>
<dbReference type="GO" id="GO:0005794">
    <property type="term" value="C:Golgi apparatus"/>
    <property type="evidence" value="ECO:0007669"/>
    <property type="project" value="UniProtKB-SubCell"/>
</dbReference>
<evidence type="ECO:0000256" key="4">
    <source>
        <dbReference type="ARBA" id="ARBA00022583"/>
    </source>
</evidence>
<dbReference type="InterPro" id="IPR013809">
    <property type="entry name" value="ENTH"/>
</dbReference>
<dbReference type="GO" id="GO:0005546">
    <property type="term" value="F:phosphatidylinositol-4,5-bisphosphate binding"/>
    <property type="evidence" value="ECO:0007669"/>
    <property type="project" value="TreeGrafter"/>
</dbReference>
<gene>
    <name evidence="10" type="ORF">Golax_016234</name>
</gene>
<organism evidence="10 11">
    <name type="scientific">Gossypium laxum</name>
    <dbReference type="NCBI Taxonomy" id="34288"/>
    <lineage>
        <taxon>Eukaryota</taxon>
        <taxon>Viridiplantae</taxon>
        <taxon>Streptophyta</taxon>
        <taxon>Embryophyta</taxon>
        <taxon>Tracheophyta</taxon>
        <taxon>Spermatophyta</taxon>
        <taxon>Magnoliopsida</taxon>
        <taxon>eudicotyledons</taxon>
        <taxon>Gunneridae</taxon>
        <taxon>Pentapetalae</taxon>
        <taxon>rosids</taxon>
        <taxon>malvids</taxon>
        <taxon>Malvales</taxon>
        <taxon>Malvaceae</taxon>
        <taxon>Malvoideae</taxon>
        <taxon>Gossypium</taxon>
    </lineage>
</organism>
<dbReference type="GO" id="GO:0005545">
    <property type="term" value="F:1-phosphatidylinositol binding"/>
    <property type="evidence" value="ECO:0007669"/>
    <property type="project" value="InterPro"/>
</dbReference>
<evidence type="ECO:0000256" key="1">
    <source>
        <dbReference type="ARBA" id="ARBA00004132"/>
    </source>
</evidence>
<dbReference type="PROSITE" id="PS50942">
    <property type="entry name" value="ENTH"/>
    <property type="match status" value="1"/>
</dbReference>
<dbReference type="SUPFAM" id="SSF89009">
    <property type="entry name" value="GAT-like domain"/>
    <property type="match status" value="1"/>
</dbReference>
<comment type="subcellular location">
    <subcellularLocation>
        <location evidence="1">Cytoplasmic vesicle</location>
        <location evidence="1">Clathrin-coated vesicle</location>
    </subcellularLocation>
    <subcellularLocation>
        <location evidence="2">Golgi apparatus</location>
    </subcellularLocation>
    <subcellularLocation>
        <location evidence="3">Membrane</location>
        <location evidence="3">Clathrin-coated pit</location>
    </subcellularLocation>
</comment>
<dbReference type="Gene3D" id="1.25.40.90">
    <property type="match status" value="1"/>
</dbReference>
<evidence type="ECO:0000256" key="6">
    <source>
        <dbReference type="ARBA" id="ARBA00023136"/>
    </source>
</evidence>
<name>A0A7J8YX83_9ROSI</name>
<comment type="caution">
    <text evidence="10">The sequence shown here is derived from an EMBL/GenBank/DDBJ whole genome shotgun (WGS) entry which is preliminary data.</text>
</comment>
<dbReference type="AlphaFoldDB" id="A0A7J8YX83"/>
<dbReference type="GO" id="GO:0006900">
    <property type="term" value="P:vesicle budding from membrane"/>
    <property type="evidence" value="ECO:0007669"/>
    <property type="project" value="TreeGrafter"/>
</dbReference>
<reference evidence="10 11" key="1">
    <citation type="journal article" date="2019" name="Genome Biol. Evol.">
        <title>Insights into the evolution of the New World diploid cottons (Gossypium, subgenus Houzingenia) based on genome sequencing.</title>
        <authorList>
            <person name="Grover C.E."/>
            <person name="Arick M.A. 2nd"/>
            <person name="Thrash A."/>
            <person name="Conover J.L."/>
            <person name="Sanders W.S."/>
            <person name="Peterson D.G."/>
            <person name="Frelichowski J.E."/>
            <person name="Scheffler J.A."/>
            <person name="Scheffler B.E."/>
            <person name="Wendel J.F."/>
        </authorList>
    </citation>
    <scope>NUCLEOTIDE SEQUENCE [LARGE SCALE GENOMIC DNA]</scope>
    <source>
        <strain evidence="10">4</strain>
        <tissue evidence="10">Leaf</tissue>
    </source>
</reference>
<evidence type="ECO:0000259" key="9">
    <source>
        <dbReference type="PROSITE" id="PS50942"/>
    </source>
</evidence>
<evidence type="ECO:0000313" key="10">
    <source>
        <dbReference type="EMBL" id="MBA0703942.1"/>
    </source>
</evidence>
<feature type="domain" description="ENTH" evidence="9">
    <location>
        <begin position="23"/>
        <end position="159"/>
    </location>
</feature>
<dbReference type="GO" id="GO:0000149">
    <property type="term" value="F:SNARE binding"/>
    <property type="evidence" value="ECO:0007669"/>
    <property type="project" value="TreeGrafter"/>
</dbReference>
<keyword evidence="6" id="KW-0472">Membrane</keyword>
<dbReference type="Pfam" id="PF07651">
    <property type="entry name" value="ANTH"/>
    <property type="match status" value="1"/>
</dbReference>
<proteinExistence type="predicted"/>
<keyword evidence="7" id="KW-0168">Coated pit</keyword>
<dbReference type="GO" id="GO:0072583">
    <property type="term" value="P:clathrin-dependent endocytosis"/>
    <property type="evidence" value="ECO:0007669"/>
    <property type="project" value="InterPro"/>
</dbReference>
<dbReference type="PANTHER" id="PTHR22951:SF75">
    <property type="entry name" value="CLATHRIN COAT ASSEMBLY PROTEIN AP180"/>
    <property type="match status" value="1"/>
</dbReference>
<dbReference type="InterPro" id="IPR048050">
    <property type="entry name" value="ANTH_N_plant"/>
</dbReference>
<dbReference type="InterPro" id="IPR014712">
    <property type="entry name" value="ANTH_dom_sf"/>
</dbReference>
<evidence type="ECO:0000313" key="11">
    <source>
        <dbReference type="Proteomes" id="UP000593574"/>
    </source>
</evidence>
<dbReference type="EMBL" id="JABEZV010000001">
    <property type="protein sequence ID" value="MBA0703942.1"/>
    <property type="molecule type" value="Genomic_DNA"/>
</dbReference>
<dbReference type="CDD" id="cd16987">
    <property type="entry name" value="ANTH_N_AP180_plant"/>
    <property type="match status" value="1"/>
</dbReference>